<accession>A0ACB9L074</accession>
<evidence type="ECO:0000313" key="2">
    <source>
        <dbReference type="Proteomes" id="UP001057402"/>
    </source>
</evidence>
<gene>
    <name evidence="1" type="ORF">MLD38_038658</name>
</gene>
<dbReference type="Proteomes" id="UP001057402">
    <property type="component" value="Chromosome 12"/>
</dbReference>
<reference evidence="2" key="1">
    <citation type="journal article" date="2023" name="Front. Plant Sci.">
        <title>Chromosomal-level genome assembly of Melastoma candidum provides insights into trichome evolution.</title>
        <authorList>
            <person name="Zhong Y."/>
            <person name="Wu W."/>
            <person name="Sun C."/>
            <person name="Zou P."/>
            <person name="Liu Y."/>
            <person name="Dai S."/>
            <person name="Zhou R."/>
        </authorList>
    </citation>
    <scope>NUCLEOTIDE SEQUENCE [LARGE SCALE GENOMIC DNA]</scope>
</reference>
<proteinExistence type="predicted"/>
<name>A0ACB9L074_9MYRT</name>
<dbReference type="EMBL" id="CM042891">
    <property type="protein sequence ID" value="KAI4302973.1"/>
    <property type="molecule type" value="Genomic_DNA"/>
</dbReference>
<evidence type="ECO:0000313" key="1">
    <source>
        <dbReference type="EMBL" id="KAI4302973.1"/>
    </source>
</evidence>
<keyword evidence="2" id="KW-1185">Reference proteome</keyword>
<comment type="caution">
    <text evidence="1">The sequence shown here is derived from an EMBL/GenBank/DDBJ whole genome shotgun (WGS) entry which is preliminary data.</text>
</comment>
<sequence length="79" mass="8230">MSVDVRSAASAISGKRHVKADVEGAREKYAGLVPAKGKEGRLSLRTGRCPLSLLLSPSSASTAPTPPKPISHIPRTPVD</sequence>
<organism evidence="1 2">
    <name type="scientific">Melastoma candidum</name>
    <dbReference type="NCBI Taxonomy" id="119954"/>
    <lineage>
        <taxon>Eukaryota</taxon>
        <taxon>Viridiplantae</taxon>
        <taxon>Streptophyta</taxon>
        <taxon>Embryophyta</taxon>
        <taxon>Tracheophyta</taxon>
        <taxon>Spermatophyta</taxon>
        <taxon>Magnoliopsida</taxon>
        <taxon>eudicotyledons</taxon>
        <taxon>Gunneridae</taxon>
        <taxon>Pentapetalae</taxon>
        <taxon>rosids</taxon>
        <taxon>malvids</taxon>
        <taxon>Myrtales</taxon>
        <taxon>Melastomataceae</taxon>
        <taxon>Melastomatoideae</taxon>
        <taxon>Melastomateae</taxon>
        <taxon>Melastoma</taxon>
    </lineage>
</organism>
<protein>
    <submittedName>
        <fullName evidence="1">Uncharacterized protein</fullName>
    </submittedName>
</protein>